<name>T0GGK1_9SPHN</name>
<comment type="caution">
    <text evidence="1">The sequence shown here is derived from an EMBL/GenBank/DDBJ whole genome shotgun (WGS) entry which is preliminary data.</text>
</comment>
<organism evidence="1 2">
    <name type="scientific">Sphingobium quisquiliarum P25</name>
    <dbReference type="NCBI Taxonomy" id="1329909"/>
    <lineage>
        <taxon>Bacteria</taxon>
        <taxon>Pseudomonadati</taxon>
        <taxon>Pseudomonadota</taxon>
        <taxon>Alphaproteobacteria</taxon>
        <taxon>Sphingomonadales</taxon>
        <taxon>Sphingomonadaceae</taxon>
        <taxon>Sphingobium</taxon>
    </lineage>
</organism>
<evidence type="ECO:0000313" key="1">
    <source>
        <dbReference type="EMBL" id="EQA99791.1"/>
    </source>
</evidence>
<proteinExistence type="predicted"/>
<gene>
    <name evidence="1" type="ORF">L288_19085</name>
</gene>
<protein>
    <submittedName>
        <fullName evidence="1">Transposase</fullName>
    </submittedName>
</protein>
<dbReference type="Proteomes" id="UP000015525">
    <property type="component" value="Unassembled WGS sequence"/>
</dbReference>
<reference evidence="1 2" key="1">
    <citation type="journal article" date="2013" name="Genome Announc.">
        <title>Draft Genome Sequence of Sphingobium quisquiliarum Strain P25T, a Novel Hexachlorocyclohexane (HCH)-Degrading Bacterium Isolated from an HCH Dumpsite.</title>
        <authorList>
            <person name="Kumar Singh A."/>
            <person name="Sangwan N."/>
            <person name="Sharma A."/>
            <person name="Gupta V."/>
            <person name="Khurana J.P."/>
            <person name="Lal R."/>
        </authorList>
    </citation>
    <scope>NUCLEOTIDE SEQUENCE [LARGE SCALE GENOMIC DNA]</scope>
    <source>
        <strain evidence="1 2">P25</strain>
    </source>
</reference>
<dbReference type="AlphaFoldDB" id="T0GGK1"/>
<dbReference type="EMBL" id="ATHO01000162">
    <property type="protein sequence ID" value="EQA99791.1"/>
    <property type="molecule type" value="Genomic_DNA"/>
</dbReference>
<sequence length="66" mass="7540">MVQFAWLWLRHQPDSMLARWFQDRVTRNGGRLKKAMIVALARKLLVALWKYVTAGVVIEGAAMKAA</sequence>
<evidence type="ECO:0000313" key="2">
    <source>
        <dbReference type="Proteomes" id="UP000015525"/>
    </source>
</evidence>
<dbReference type="PATRIC" id="fig|1329909.3.peg.3673"/>
<accession>T0GGK1</accession>
<keyword evidence="2" id="KW-1185">Reference proteome</keyword>